<comment type="subcellular location">
    <subcellularLocation>
        <location evidence="1">Cell membrane</location>
        <topology evidence="1">Single-pass membrane protein</topology>
    </subcellularLocation>
    <subcellularLocation>
        <location evidence="2">Membrane</location>
        <topology evidence="2">Single-pass type I membrane protein</topology>
    </subcellularLocation>
</comment>
<keyword evidence="5" id="KW-0723">Serine/threonine-protein kinase</keyword>
<keyword evidence="17" id="KW-0675">Receptor</keyword>
<evidence type="ECO:0000256" key="11">
    <source>
        <dbReference type="ARBA" id="ARBA00022737"/>
    </source>
</evidence>
<dbReference type="SUPFAM" id="SSF56112">
    <property type="entry name" value="Protein kinase-like (PK-like)"/>
    <property type="match status" value="1"/>
</dbReference>
<evidence type="ECO:0000256" key="12">
    <source>
        <dbReference type="ARBA" id="ARBA00022741"/>
    </source>
</evidence>
<keyword evidence="9" id="KW-0812">Transmembrane</keyword>
<dbReference type="InterPro" id="IPR011009">
    <property type="entry name" value="Kinase-like_dom_sf"/>
</dbReference>
<comment type="catalytic activity">
    <reaction evidence="20">
        <text>L-seryl-[protein] + ATP = O-phospho-L-seryl-[protein] + ADP + H(+)</text>
        <dbReference type="Rhea" id="RHEA:17989"/>
        <dbReference type="Rhea" id="RHEA-COMP:9863"/>
        <dbReference type="Rhea" id="RHEA-COMP:11604"/>
        <dbReference type="ChEBI" id="CHEBI:15378"/>
        <dbReference type="ChEBI" id="CHEBI:29999"/>
        <dbReference type="ChEBI" id="CHEBI:30616"/>
        <dbReference type="ChEBI" id="CHEBI:83421"/>
        <dbReference type="ChEBI" id="CHEBI:456216"/>
        <dbReference type="EC" id="2.7.11.1"/>
    </reaction>
</comment>
<dbReference type="GO" id="GO:0033612">
    <property type="term" value="F:receptor serine/threonine kinase binding"/>
    <property type="evidence" value="ECO:0007669"/>
    <property type="project" value="TreeGrafter"/>
</dbReference>
<evidence type="ECO:0000256" key="8">
    <source>
        <dbReference type="ARBA" id="ARBA00022679"/>
    </source>
</evidence>
<dbReference type="SMART" id="SM00220">
    <property type="entry name" value="S_TKc"/>
    <property type="match status" value="1"/>
</dbReference>
<dbReference type="Proteomes" id="UP000436088">
    <property type="component" value="Unassembled WGS sequence"/>
</dbReference>
<dbReference type="Gene3D" id="1.10.510.10">
    <property type="entry name" value="Transferase(Phosphotransferase) domain 1"/>
    <property type="match status" value="1"/>
</dbReference>
<keyword evidence="8" id="KW-0808">Transferase</keyword>
<dbReference type="PANTHER" id="PTHR48056:SF45">
    <property type="entry name" value="PROTEIN KINASE DOMAIN-CONTAINING PROTEIN"/>
    <property type="match status" value="1"/>
</dbReference>
<evidence type="ECO:0000256" key="17">
    <source>
        <dbReference type="ARBA" id="ARBA00023170"/>
    </source>
</evidence>
<dbReference type="InterPro" id="IPR008271">
    <property type="entry name" value="Ser/Thr_kinase_AS"/>
</dbReference>
<sequence>MSQLKLFDSFLAGNIPQQLGVHSQIWVVDFSDNRLTGRIQLYFCQRSNLILLNLGANNLHGDIPTGIKNCKTLVQLRLAGNRLNSTFPSELCNLVNLSAIELGQNNFTGPFPSEIGNCGKLQRLHIAENQFSSDSTYIYFHPKEGFTFQDLIEATNYFDESYVVGSGACGTVYKAVMNSGQTIAVKRLASNAEGDNIEDSFRAEILTLGKIRHWNIVKLYGFCYHQGSNLLLSEYMEKGSSGEMLHGSSCSLKWSTRFMIALEAAEGLSYLHHDCKPKIVHRDIKSNNILLDEKFEAHVGDLGLAKVIDMPQSKSMSAIAGSYGYIAPVCIYCMKVTEKCDIYNYGDVLLELLTGKTPVQPLDRGGDLNTRVQHYVRDHSFDAGILDDCLNLNDKSVVHHMITVLKIALRCTSMSPTDRPSMSKSRGHEDNSATSPPHESE</sequence>
<evidence type="ECO:0000259" key="22">
    <source>
        <dbReference type="PROSITE" id="PS50011"/>
    </source>
</evidence>
<organism evidence="23 24">
    <name type="scientific">Hibiscus syriacus</name>
    <name type="common">Rose of Sharon</name>
    <dbReference type="NCBI Taxonomy" id="106335"/>
    <lineage>
        <taxon>Eukaryota</taxon>
        <taxon>Viridiplantae</taxon>
        <taxon>Streptophyta</taxon>
        <taxon>Embryophyta</taxon>
        <taxon>Tracheophyta</taxon>
        <taxon>Spermatophyta</taxon>
        <taxon>Magnoliopsida</taxon>
        <taxon>eudicotyledons</taxon>
        <taxon>Gunneridae</taxon>
        <taxon>Pentapetalae</taxon>
        <taxon>rosids</taxon>
        <taxon>malvids</taxon>
        <taxon>Malvales</taxon>
        <taxon>Malvaceae</taxon>
        <taxon>Malvoideae</taxon>
        <taxon>Hibiscus</taxon>
    </lineage>
</organism>
<keyword evidence="12" id="KW-0547">Nucleotide-binding</keyword>
<comment type="caution">
    <text evidence="23">The sequence shown here is derived from an EMBL/GenBank/DDBJ whole genome shotgun (WGS) entry which is preliminary data.</text>
</comment>
<dbReference type="Gene3D" id="3.80.10.10">
    <property type="entry name" value="Ribonuclease Inhibitor"/>
    <property type="match status" value="2"/>
</dbReference>
<keyword evidence="11" id="KW-0677">Repeat</keyword>
<dbReference type="InterPro" id="IPR032675">
    <property type="entry name" value="LRR_dom_sf"/>
</dbReference>
<dbReference type="GO" id="GO:0005524">
    <property type="term" value="F:ATP binding"/>
    <property type="evidence" value="ECO:0007669"/>
    <property type="project" value="UniProtKB-KW"/>
</dbReference>
<protein>
    <recommendedName>
        <fullName evidence="3">non-specific serine/threonine protein kinase</fullName>
        <ecNumber evidence="3">2.7.11.1</ecNumber>
    </recommendedName>
</protein>
<evidence type="ECO:0000256" key="20">
    <source>
        <dbReference type="ARBA" id="ARBA00048679"/>
    </source>
</evidence>
<evidence type="ECO:0000256" key="18">
    <source>
        <dbReference type="ARBA" id="ARBA00023180"/>
    </source>
</evidence>
<evidence type="ECO:0000256" key="15">
    <source>
        <dbReference type="ARBA" id="ARBA00022989"/>
    </source>
</evidence>
<evidence type="ECO:0000313" key="23">
    <source>
        <dbReference type="EMBL" id="KAE8677683.1"/>
    </source>
</evidence>
<evidence type="ECO:0000256" key="6">
    <source>
        <dbReference type="ARBA" id="ARBA00022553"/>
    </source>
</evidence>
<feature type="compositionally biased region" description="Polar residues" evidence="21">
    <location>
        <begin position="432"/>
        <end position="441"/>
    </location>
</feature>
<dbReference type="InterPro" id="IPR050647">
    <property type="entry name" value="Plant_LRR-RLKs"/>
</dbReference>
<name>A0A6A2XPI0_HIBSY</name>
<accession>A0A6A2XPI0</accession>
<evidence type="ECO:0000256" key="10">
    <source>
        <dbReference type="ARBA" id="ARBA00022729"/>
    </source>
</evidence>
<keyword evidence="16" id="KW-0472">Membrane</keyword>
<proteinExistence type="predicted"/>
<evidence type="ECO:0000256" key="14">
    <source>
        <dbReference type="ARBA" id="ARBA00022840"/>
    </source>
</evidence>
<keyword evidence="6" id="KW-0597">Phosphoprotein</keyword>
<dbReference type="PROSITE" id="PS50011">
    <property type="entry name" value="PROTEIN_KINASE_DOM"/>
    <property type="match status" value="1"/>
</dbReference>
<dbReference type="Pfam" id="PF00560">
    <property type="entry name" value="LRR_1"/>
    <property type="match status" value="1"/>
</dbReference>
<evidence type="ECO:0000256" key="16">
    <source>
        <dbReference type="ARBA" id="ARBA00023136"/>
    </source>
</evidence>
<evidence type="ECO:0000256" key="5">
    <source>
        <dbReference type="ARBA" id="ARBA00022527"/>
    </source>
</evidence>
<reference evidence="23" key="1">
    <citation type="submission" date="2019-09" db="EMBL/GenBank/DDBJ databases">
        <title>Draft genome information of white flower Hibiscus syriacus.</title>
        <authorList>
            <person name="Kim Y.-M."/>
        </authorList>
    </citation>
    <scope>NUCLEOTIDE SEQUENCE [LARGE SCALE GENOMIC DNA]</scope>
    <source>
        <strain evidence="23">YM2019G1</strain>
    </source>
</reference>
<dbReference type="PANTHER" id="PTHR48056">
    <property type="entry name" value="LRR RECEPTOR-LIKE SERINE/THREONINE-PROTEIN KINASE-RELATED"/>
    <property type="match status" value="1"/>
</dbReference>
<evidence type="ECO:0000256" key="21">
    <source>
        <dbReference type="SAM" id="MobiDB-lite"/>
    </source>
</evidence>
<feature type="region of interest" description="Disordered" evidence="21">
    <location>
        <begin position="414"/>
        <end position="441"/>
    </location>
</feature>
<evidence type="ECO:0000256" key="7">
    <source>
        <dbReference type="ARBA" id="ARBA00022614"/>
    </source>
</evidence>
<keyword evidence="15" id="KW-1133">Transmembrane helix</keyword>
<dbReference type="FunFam" id="1.10.510.10:FF:000417">
    <property type="entry name" value="Leucine-rich repeat receptor-like protein kinase"/>
    <property type="match status" value="1"/>
</dbReference>
<evidence type="ECO:0000256" key="3">
    <source>
        <dbReference type="ARBA" id="ARBA00012513"/>
    </source>
</evidence>
<dbReference type="EMBL" id="VEPZ02001356">
    <property type="protein sequence ID" value="KAE8677683.1"/>
    <property type="molecule type" value="Genomic_DNA"/>
</dbReference>
<keyword evidence="10" id="KW-0732">Signal</keyword>
<keyword evidence="4" id="KW-1003">Cell membrane</keyword>
<dbReference type="FunFam" id="3.80.10.10:FF:000383">
    <property type="entry name" value="Leucine-rich repeat receptor protein kinase EMS1"/>
    <property type="match status" value="1"/>
</dbReference>
<evidence type="ECO:0000256" key="9">
    <source>
        <dbReference type="ARBA" id="ARBA00022692"/>
    </source>
</evidence>
<dbReference type="Gene3D" id="3.30.200.20">
    <property type="entry name" value="Phosphorylase Kinase, domain 1"/>
    <property type="match status" value="1"/>
</dbReference>
<evidence type="ECO:0000256" key="19">
    <source>
        <dbReference type="ARBA" id="ARBA00047899"/>
    </source>
</evidence>
<evidence type="ECO:0000256" key="1">
    <source>
        <dbReference type="ARBA" id="ARBA00004162"/>
    </source>
</evidence>
<keyword evidence="18" id="KW-0325">Glycoprotein</keyword>
<feature type="compositionally biased region" description="Polar residues" evidence="21">
    <location>
        <begin position="414"/>
        <end position="424"/>
    </location>
</feature>
<dbReference type="GO" id="GO:0004674">
    <property type="term" value="F:protein serine/threonine kinase activity"/>
    <property type="evidence" value="ECO:0007669"/>
    <property type="project" value="UniProtKB-KW"/>
</dbReference>
<dbReference type="InterPro" id="IPR000719">
    <property type="entry name" value="Prot_kinase_dom"/>
</dbReference>
<evidence type="ECO:0000256" key="13">
    <source>
        <dbReference type="ARBA" id="ARBA00022777"/>
    </source>
</evidence>
<dbReference type="Pfam" id="PF00069">
    <property type="entry name" value="Pkinase"/>
    <property type="match status" value="1"/>
</dbReference>
<evidence type="ECO:0000256" key="4">
    <source>
        <dbReference type="ARBA" id="ARBA00022475"/>
    </source>
</evidence>
<evidence type="ECO:0000256" key="2">
    <source>
        <dbReference type="ARBA" id="ARBA00004479"/>
    </source>
</evidence>
<keyword evidence="13" id="KW-0418">Kinase</keyword>
<dbReference type="SUPFAM" id="SSF52058">
    <property type="entry name" value="L domain-like"/>
    <property type="match status" value="1"/>
</dbReference>
<dbReference type="PROSITE" id="PS00108">
    <property type="entry name" value="PROTEIN_KINASE_ST"/>
    <property type="match status" value="1"/>
</dbReference>
<feature type="domain" description="Protein kinase" evidence="22">
    <location>
        <begin position="158"/>
        <end position="431"/>
    </location>
</feature>
<dbReference type="InterPro" id="IPR001611">
    <property type="entry name" value="Leu-rich_rpt"/>
</dbReference>
<dbReference type="EC" id="2.7.11.1" evidence="3"/>
<evidence type="ECO:0000313" key="24">
    <source>
        <dbReference type="Proteomes" id="UP000436088"/>
    </source>
</evidence>
<comment type="catalytic activity">
    <reaction evidence="19">
        <text>L-threonyl-[protein] + ATP = O-phospho-L-threonyl-[protein] + ADP + H(+)</text>
        <dbReference type="Rhea" id="RHEA:46608"/>
        <dbReference type="Rhea" id="RHEA-COMP:11060"/>
        <dbReference type="Rhea" id="RHEA-COMP:11605"/>
        <dbReference type="ChEBI" id="CHEBI:15378"/>
        <dbReference type="ChEBI" id="CHEBI:30013"/>
        <dbReference type="ChEBI" id="CHEBI:30616"/>
        <dbReference type="ChEBI" id="CHEBI:61977"/>
        <dbReference type="ChEBI" id="CHEBI:456216"/>
        <dbReference type="EC" id="2.7.11.1"/>
    </reaction>
</comment>
<gene>
    <name evidence="23" type="ORF">F3Y22_tig00111504pilonHSYRG00134</name>
</gene>
<dbReference type="AlphaFoldDB" id="A0A6A2XPI0"/>
<keyword evidence="7" id="KW-0433">Leucine-rich repeat</keyword>
<keyword evidence="24" id="KW-1185">Reference proteome</keyword>
<dbReference type="FunFam" id="3.30.200.20:FF:000309">
    <property type="entry name" value="Leucine-rich repeat receptor protein kinase MSP1"/>
    <property type="match status" value="1"/>
</dbReference>
<dbReference type="GO" id="GO:0005886">
    <property type="term" value="C:plasma membrane"/>
    <property type="evidence" value="ECO:0007669"/>
    <property type="project" value="UniProtKB-SubCell"/>
</dbReference>
<keyword evidence="14" id="KW-0067">ATP-binding</keyword>